<feature type="transmembrane region" description="Helical" evidence="1">
    <location>
        <begin position="61"/>
        <end position="78"/>
    </location>
</feature>
<gene>
    <name evidence="2" type="ORF">SAMN05421751_10815</name>
</gene>
<sequence>MSEWLKWFLLGLLSVVFGVIVLGAPVVASVSVTLLTGVLLLASGVLQVIGGFTTTGAGNRLLAWLMGLLMILLGWSFLKNPLAGLLALSTVVLILLAASGIVRIILALQMRGTQFFWPTLFSGVVSLGLAIFVWGSPGATLALLGVLLGVEMLVNGFGLIFLAFFLKDVETKA</sequence>
<dbReference type="InterPro" id="IPR052712">
    <property type="entry name" value="Acid_resist_chaperone_HdeD"/>
</dbReference>
<protein>
    <submittedName>
        <fullName evidence="2">Uncharacterized membrane protein HdeD, DUF308 family</fullName>
    </submittedName>
</protein>
<dbReference type="RefSeq" id="WP_104008101.1">
    <property type="nucleotide sequence ID" value="NZ_FNVD01000008.1"/>
</dbReference>
<organism evidence="2 3">
    <name type="scientific">Jhaorihella thermophila</name>
    <dbReference type="NCBI Taxonomy" id="488547"/>
    <lineage>
        <taxon>Bacteria</taxon>
        <taxon>Pseudomonadati</taxon>
        <taxon>Pseudomonadota</taxon>
        <taxon>Alphaproteobacteria</taxon>
        <taxon>Rhodobacterales</taxon>
        <taxon>Paracoccaceae</taxon>
        <taxon>Jhaorihella</taxon>
    </lineage>
</organism>
<evidence type="ECO:0000256" key="1">
    <source>
        <dbReference type="SAM" id="Phobius"/>
    </source>
</evidence>
<feature type="transmembrane region" description="Helical" evidence="1">
    <location>
        <begin position="84"/>
        <end position="108"/>
    </location>
</feature>
<dbReference type="InterPro" id="IPR005325">
    <property type="entry name" value="DUF308_memb"/>
</dbReference>
<dbReference type="EMBL" id="FNVD01000008">
    <property type="protein sequence ID" value="SEF98566.1"/>
    <property type="molecule type" value="Genomic_DNA"/>
</dbReference>
<evidence type="ECO:0000313" key="2">
    <source>
        <dbReference type="EMBL" id="SEF98566.1"/>
    </source>
</evidence>
<dbReference type="AlphaFoldDB" id="A0A1H5WH06"/>
<dbReference type="GO" id="GO:0005886">
    <property type="term" value="C:plasma membrane"/>
    <property type="evidence" value="ECO:0007669"/>
    <property type="project" value="TreeGrafter"/>
</dbReference>
<dbReference type="OrthoDB" id="5678253at2"/>
<feature type="transmembrane region" description="Helical" evidence="1">
    <location>
        <begin position="115"/>
        <end position="135"/>
    </location>
</feature>
<feature type="transmembrane region" description="Helical" evidence="1">
    <location>
        <begin position="141"/>
        <end position="166"/>
    </location>
</feature>
<dbReference type="PANTHER" id="PTHR34989">
    <property type="entry name" value="PROTEIN HDED"/>
    <property type="match status" value="1"/>
</dbReference>
<name>A0A1H5WH06_9RHOB</name>
<dbReference type="Proteomes" id="UP000236742">
    <property type="component" value="Unassembled WGS sequence"/>
</dbReference>
<proteinExistence type="predicted"/>
<keyword evidence="3" id="KW-1185">Reference proteome</keyword>
<dbReference type="Pfam" id="PF03729">
    <property type="entry name" value="DUF308"/>
    <property type="match status" value="2"/>
</dbReference>
<evidence type="ECO:0000313" key="3">
    <source>
        <dbReference type="Proteomes" id="UP000236742"/>
    </source>
</evidence>
<accession>A0A1H5WH06</accession>
<keyword evidence="1" id="KW-1133">Transmembrane helix</keyword>
<dbReference type="PANTHER" id="PTHR34989:SF1">
    <property type="entry name" value="PROTEIN HDED"/>
    <property type="match status" value="1"/>
</dbReference>
<feature type="transmembrane region" description="Helical" evidence="1">
    <location>
        <begin position="7"/>
        <end position="28"/>
    </location>
</feature>
<reference evidence="2 3" key="1">
    <citation type="submission" date="2016-10" db="EMBL/GenBank/DDBJ databases">
        <authorList>
            <person name="de Groot N.N."/>
        </authorList>
    </citation>
    <scope>NUCLEOTIDE SEQUENCE [LARGE SCALE GENOMIC DNA]</scope>
    <source>
        <strain evidence="2 3">DSM 23413</strain>
    </source>
</reference>
<keyword evidence="1" id="KW-0472">Membrane</keyword>
<keyword evidence="1" id="KW-0812">Transmembrane</keyword>
<feature type="transmembrane region" description="Helical" evidence="1">
    <location>
        <begin position="34"/>
        <end position="54"/>
    </location>
</feature>